<proteinExistence type="predicted"/>
<dbReference type="GO" id="GO:0045292">
    <property type="term" value="P:mRNA cis splicing, via spliceosome"/>
    <property type="evidence" value="ECO:0007669"/>
    <property type="project" value="InterPro"/>
</dbReference>
<evidence type="ECO:0000259" key="7">
    <source>
        <dbReference type="PROSITE" id="PS50128"/>
    </source>
</evidence>
<evidence type="ECO:0000256" key="6">
    <source>
        <dbReference type="ARBA" id="ARBA00023242"/>
    </source>
</evidence>
<dbReference type="FunCoup" id="L0P9Y0">
    <property type="interactions" value="605"/>
</dbReference>
<dbReference type="PROSITE" id="PS50128">
    <property type="entry name" value="SURP"/>
    <property type="match status" value="1"/>
</dbReference>
<name>L0P9Y0_PNEJI</name>
<organism evidence="9">
    <name type="scientific">Pneumocystis jirovecii</name>
    <name type="common">Human pneumocystis pneumonia agent</name>
    <dbReference type="NCBI Taxonomy" id="42068"/>
    <lineage>
        <taxon>Eukaryota</taxon>
        <taxon>Fungi</taxon>
        <taxon>Dikarya</taxon>
        <taxon>Ascomycota</taxon>
        <taxon>Taphrinomycotina</taxon>
        <taxon>Pneumocystomycetes</taxon>
        <taxon>Pneumocystaceae</taxon>
        <taxon>Pneumocystis</taxon>
    </lineage>
</organism>
<keyword evidence="4" id="KW-0677">Repeat</keyword>
<feature type="non-terminal residue" evidence="8">
    <location>
        <position position="286"/>
    </location>
</feature>
<evidence type="ECO:0000256" key="1">
    <source>
        <dbReference type="ARBA" id="ARBA00004123"/>
    </source>
</evidence>
<dbReference type="InterPro" id="IPR035967">
    <property type="entry name" value="SWAP/Surp_sf"/>
</dbReference>
<keyword evidence="2" id="KW-0507">mRNA processing</keyword>
<evidence type="ECO:0000256" key="3">
    <source>
        <dbReference type="ARBA" id="ARBA00022728"/>
    </source>
</evidence>
<dbReference type="PANTHER" id="PTHR15316">
    <property type="entry name" value="SPLICEOSOME ASSOCIATED PROTEIN 114/SWAP SPLICING FACTOR-RELATED"/>
    <property type="match status" value="1"/>
</dbReference>
<dbReference type="GO" id="GO:0003723">
    <property type="term" value="F:RNA binding"/>
    <property type="evidence" value="ECO:0007669"/>
    <property type="project" value="InterPro"/>
</dbReference>
<dbReference type="EMBL" id="CAKM01000069">
    <property type="protein sequence ID" value="CCJ28415.1"/>
    <property type="molecule type" value="Genomic_DNA"/>
</dbReference>
<dbReference type="Pfam" id="PF12230">
    <property type="entry name" value="PRP21_like_P"/>
    <property type="match status" value="1"/>
</dbReference>
<feature type="domain" description="SURP motif" evidence="7">
    <location>
        <begin position="1"/>
        <end position="29"/>
    </location>
</feature>
<protein>
    <recommendedName>
        <fullName evidence="7">SURP motif domain-containing protein</fullName>
    </recommendedName>
</protein>
<dbReference type="Gene3D" id="1.10.10.790">
    <property type="entry name" value="Surp module"/>
    <property type="match status" value="1"/>
</dbReference>
<dbReference type="GO" id="GO:0071004">
    <property type="term" value="C:U2-type prespliceosome"/>
    <property type="evidence" value="ECO:0007669"/>
    <property type="project" value="TreeGrafter"/>
</dbReference>
<sequence>EFQTTLSQRESRNFQFDFLRPNHSLFQYFTKLVKQYTKILIPPKNTNKILERNIENKYQLLEVIRKRYAQIDWHDFVVVETIEFTNADEQMDLPAPISLSILQSATLEQKQMMTMYHDPNISLFDDTPYNPIQPYSTSTEKVQSLQEEEGVEMDIEADSDEETAAIRERREHQEKVRFAQQQSRAGLPMKIRTNYVPKVLNKTENMLICPQCNLPIPSNELEEHMRIEMLDPKWKEQKAKAESKSASSNLYQEGAASNLKRMTASMYDMQGNFMSKEEMERNKRQR</sequence>
<dbReference type="Pfam" id="PF01805">
    <property type="entry name" value="Surp"/>
    <property type="match status" value="1"/>
</dbReference>
<comment type="subcellular location">
    <subcellularLocation>
        <location evidence="1">Nucleus</location>
    </subcellularLocation>
</comment>
<gene>
    <name evidence="8" type="ORF">PNEJI1_003346</name>
</gene>
<dbReference type="InterPro" id="IPR000061">
    <property type="entry name" value="Surp"/>
</dbReference>
<dbReference type="GO" id="GO:0071013">
    <property type="term" value="C:catalytic step 2 spliceosome"/>
    <property type="evidence" value="ECO:0007669"/>
    <property type="project" value="TreeGrafter"/>
</dbReference>
<evidence type="ECO:0000313" key="9">
    <source>
        <dbReference type="Proteomes" id="UP000010422"/>
    </source>
</evidence>
<evidence type="ECO:0000256" key="2">
    <source>
        <dbReference type="ARBA" id="ARBA00022664"/>
    </source>
</evidence>
<dbReference type="InterPro" id="IPR022030">
    <property type="entry name" value="SF3A1_dom"/>
</dbReference>
<dbReference type="Proteomes" id="UP000010422">
    <property type="component" value="Unassembled WGS sequence"/>
</dbReference>
<evidence type="ECO:0000256" key="5">
    <source>
        <dbReference type="ARBA" id="ARBA00023187"/>
    </source>
</evidence>
<accession>L0P9Y0</accession>
<keyword evidence="3" id="KW-0747">Spliceosome</keyword>
<dbReference type="InParanoid" id="L0P9Y0"/>
<dbReference type="InterPro" id="IPR045146">
    <property type="entry name" value="SF3A1"/>
</dbReference>
<feature type="non-terminal residue" evidence="8">
    <location>
        <position position="1"/>
    </location>
</feature>
<reference evidence="8 9" key="1">
    <citation type="journal article" date="2012" name="MBio">
        <title>De novo assembly of the Pneumocystis jirovecii genome from a single bronchoalveolar lavage fluid specimen from a patient.</title>
        <authorList>
            <person name="Cisse O.H."/>
            <person name="Pagni M."/>
            <person name="Hauser P.M."/>
        </authorList>
    </citation>
    <scope>NUCLEOTIDE SEQUENCE [LARGE SCALE GENOMIC DNA]</scope>
    <source>
        <strain evidence="8 9">SE8</strain>
    </source>
</reference>
<dbReference type="AlphaFoldDB" id="L0P9Y0"/>
<dbReference type="GO" id="GO:0005686">
    <property type="term" value="C:U2 snRNP"/>
    <property type="evidence" value="ECO:0007669"/>
    <property type="project" value="TreeGrafter"/>
</dbReference>
<keyword evidence="6" id="KW-0539">Nucleus</keyword>
<keyword evidence="5" id="KW-0508">mRNA splicing</keyword>
<evidence type="ECO:0000256" key="4">
    <source>
        <dbReference type="ARBA" id="ARBA00022737"/>
    </source>
</evidence>
<dbReference type="STRING" id="1209962.L0P9Y0"/>
<dbReference type="GO" id="GO:0000381">
    <property type="term" value="P:regulation of alternative mRNA splicing, via spliceosome"/>
    <property type="evidence" value="ECO:0007669"/>
    <property type="project" value="TreeGrafter"/>
</dbReference>
<dbReference type="VEuPathDB" id="FungiDB:PNEJI1_003346"/>
<dbReference type="SUPFAM" id="SSF109905">
    <property type="entry name" value="Surp module (SWAP domain)"/>
    <property type="match status" value="1"/>
</dbReference>
<dbReference type="PANTHER" id="PTHR15316:SF1">
    <property type="entry name" value="SPLICING FACTOR 3A SUBUNIT 1"/>
    <property type="match status" value="1"/>
</dbReference>
<comment type="caution">
    <text evidence="8">The sequence shown here is derived from an EMBL/GenBank/DDBJ whole genome shotgun (WGS) entry which is preliminary data.</text>
</comment>
<evidence type="ECO:0000313" key="8">
    <source>
        <dbReference type="EMBL" id="CCJ28415.1"/>
    </source>
</evidence>